<comment type="pathway">
    <text evidence="5">Amine and polyamine biosynthesis; putrescine biosynthesis via L-ornithine pathway; putrescine from L-ornithine: step 1/1.</text>
</comment>
<dbReference type="SUPFAM" id="SSF50621">
    <property type="entry name" value="Alanine racemase C-terminal domain-like"/>
    <property type="match status" value="1"/>
</dbReference>
<comment type="catalytic activity">
    <reaction evidence="7">
        <text>L-ornithine + H(+) = putrescine + CO2</text>
        <dbReference type="Rhea" id="RHEA:22964"/>
        <dbReference type="ChEBI" id="CHEBI:15378"/>
        <dbReference type="ChEBI" id="CHEBI:16526"/>
        <dbReference type="ChEBI" id="CHEBI:46911"/>
        <dbReference type="ChEBI" id="CHEBI:326268"/>
        <dbReference type="EC" id="4.1.1.17"/>
    </reaction>
</comment>
<accession>A0A3N4UKK9</accession>
<reference evidence="10 11" key="1">
    <citation type="submission" date="2018-11" db="EMBL/GenBank/DDBJ databases">
        <title>Genomic Encyclopedia of Type Strains, Phase IV (KMG-IV): sequencing the most valuable type-strain genomes for metagenomic binning, comparative biology and taxonomic classification.</title>
        <authorList>
            <person name="Goeker M."/>
        </authorList>
    </citation>
    <scope>NUCLEOTIDE SEQUENCE [LARGE SCALE GENOMIC DNA]</scope>
    <source>
        <strain evidence="10 11">DSM 104731</strain>
    </source>
</reference>
<dbReference type="AlphaFoldDB" id="A0A3N4UKK9"/>
<evidence type="ECO:0000313" key="10">
    <source>
        <dbReference type="EMBL" id="RPE70973.1"/>
    </source>
</evidence>
<dbReference type="PROSITE" id="PS00878">
    <property type="entry name" value="ODR_DC_2_1"/>
    <property type="match status" value="1"/>
</dbReference>
<dbReference type="PRINTS" id="PR01179">
    <property type="entry name" value="ODADCRBXLASE"/>
</dbReference>
<dbReference type="InterPro" id="IPR022644">
    <property type="entry name" value="De-COase2_N"/>
</dbReference>
<feature type="domain" description="Orn/DAP/Arg decarboxylase 2 N-terminal" evidence="9">
    <location>
        <begin position="38"/>
        <end position="264"/>
    </location>
</feature>
<dbReference type="InterPro" id="IPR009006">
    <property type="entry name" value="Ala_racemase/Decarboxylase_C"/>
</dbReference>
<dbReference type="GO" id="GO:0005737">
    <property type="term" value="C:cytoplasm"/>
    <property type="evidence" value="ECO:0007669"/>
    <property type="project" value="TreeGrafter"/>
</dbReference>
<dbReference type="EMBL" id="RKQK01000001">
    <property type="protein sequence ID" value="RPE70973.1"/>
    <property type="molecule type" value="Genomic_DNA"/>
</dbReference>
<dbReference type="SUPFAM" id="SSF51419">
    <property type="entry name" value="PLP-binding barrel"/>
    <property type="match status" value="1"/>
</dbReference>
<dbReference type="CDD" id="cd00622">
    <property type="entry name" value="PLPDE_III_ODC"/>
    <property type="match status" value="1"/>
</dbReference>
<comment type="similarity">
    <text evidence="2">Belongs to the Orn/Lys/Arg decarboxylase class-II family.</text>
</comment>
<evidence type="ECO:0000256" key="3">
    <source>
        <dbReference type="ARBA" id="ARBA00022898"/>
    </source>
</evidence>
<dbReference type="GO" id="GO:0004586">
    <property type="term" value="F:ornithine decarboxylase activity"/>
    <property type="evidence" value="ECO:0007669"/>
    <property type="project" value="UniProtKB-EC"/>
</dbReference>
<dbReference type="InterPro" id="IPR000183">
    <property type="entry name" value="Orn/DAP/Arg_de-COase"/>
</dbReference>
<dbReference type="GO" id="GO:0033387">
    <property type="term" value="P:putrescine biosynthetic process from arginine, via ornithine"/>
    <property type="evidence" value="ECO:0007669"/>
    <property type="project" value="TreeGrafter"/>
</dbReference>
<dbReference type="RefSeq" id="WP_123791232.1">
    <property type="nucleotide sequence ID" value="NZ_RKQK01000001.1"/>
</dbReference>
<comment type="cofactor">
    <cofactor evidence="1 8">
        <name>pyridoxal 5'-phosphate</name>
        <dbReference type="ChEBI" id="CHEBI:597326"/>
    </cofactor>
</comment>
<dbReference type="Proteomes" id="UP000269689">
    <property type="component" value="Unassembled WGS sequence"/>
</dbReference>
<dbReference type="PANTHER" id="PTHR11482:SF6">
    <property type="entry name" value="ORNITHINE DECARBOXYLASE 1-RELATED"/>
    <property type="match status" value="1"/>
</dbReference>
<name>A0A3N4UKK9_9RHOB</name>
<sequence length="392" mass="42479">MGLSKTLWASPADFLRTHSPEHPVMLFSPETLQACAQEFLQGFPGLVTYAVKANPEEEVLINLINAGISGFDVASPVEMDTIKRLAPHAALHYNNPVRSRTEIKHAVALGVKSYSVDSHSELVKLGELVPADGVEMAVRFKLPVDGAAYNFGAKFGATVEKAIELVTLADQLGYDVSLNFHPGTQCTDPKAWETYIQTAAKIAEATGVRIHRLNVGGGFPSHRLNEVLPQLAQTFALIERVTHEAFGVEAAPALICEPGRSLVAESYTLITRVKSIRDDAHVFLNDGVYGGLSELHLVGVIDRIKVYGPYGNLRQGDLVSRTVFGPTCDSTDKLPSELGFPADMEEEDHVVFSGLGAYSLATATRFNGFGNISIETMQALVKPETDKEVLYA</sequence>
<evidence type="ECO:0000256" key="5">
    <source>
        <dbReference type="ARBA" id="ARBA00034115"/>
    </source>
</evidence>
<proteinExistence type="inferred from homology"/>
<evidence type="ECO:0000259" key="9">
    <source>
        <dbReference type="Pfam" id="PF02784"/>
    </source>
</evidence>
<gene>
    <name evidence="10" type="ORF">EDD53_0085</name>
</gene>
<dbReference type="OrthoDB" id="9802147at2"/>
<evidence type="ECO:0000256" key="1">
    <source>
        <dbReference type="ARBA" id="ARBA00001933"/>
    </source>
</evidence>
<evidence type="ECO:0000313" key="11">
    <source>
        <dbReference type="Proteomes" id="UP000269689"/>
    </source>
</evidence>
<dbReference type="PRINTS" id="PR01182">
    <property type="entry name" value="ORNDCRBXLASE"/>
</dbReference>
<dbReference type="InterPro" id="IPR002433">
    <property type="entry name" value="Orn_de-COase"/>
</dbReference>
<evidence type="ECO:0000256" key="7">
    <source>
        <dbReference type="ARBA" id="ARBA00049127"/>
    </source>
</evidence>
<feature type="modified residue" description="N6-(pyridoxal phosphate)lysine" evidence="8">
    <location>
        <position position="52"/>
    </location>
</feature>
<dbReference type="PANTHER" id="PTHR11482">
    <property type="entry name" value="ARGININE/DIAMINOPIMELATE/ORNITHINE DECARBOXYLASE"/>
    <property type="match status" value="1"/>
</dbReference>
<feature type="active site" description="Proton donor" evidence="8">
    <location>
        <position position="328"/>
    </location>
</feature>
<dbReference type="InterPro" id="IPR029066">
    <property type="entry name" value="PLP-binding_barrel"/>
</dbReference>
<dbReference type="Pfam" id="PF02784">
    <property type="entry name" value="Orn_Arg_deC_N"/>
    <property type="match status" value="1"/>
</dbReference>
<keyword evidence="4" id="KW-0456">Lyase</keyword>
<evidence type="ECO:0000256" key="2">
    <source>
        <dbReference type="ARBA" id="ARBA00008872"/>
    </source>
</evidence>
<keyword evidence="3 8" id="KW-0663">Pyridoxal phosphate</keyword>
<dbReference type="EC" id="4.1.1.17" evidence="6"/>
<protein>
    <recommendedName>
        <fullName evidence="6">ornithine decarboxylase</fullName>
        <ecNumber evidence="6">4.1.1.17</ecNumber>
    </recommendedName>
</protein>
<evidence type="ECO:0000256" key="6">
    <source>
        <dbReference type="ARBA" id="ARBA00034138"/>
    </source>
</evidence>
<evidence type="ECO:0000256" key="8">
    <source>
        <dbReference type="PIRSR" id="PIRSR600183-50"/>
    </source>
</evidence>
<evidence type="ECO:0000256" key="4">
    <source>
        <dbReference type="ARBA" id="ARBA00023239"/>
    </source>
</evidence>
<comment type="caution">
    <text evidence="10">The sequence shown here is derived from an EMBL/GenBank/DDBJ whole genome shotgun (WGS) entry which is preliminary data.</text>
</comment>
<dbReference type="InterPro" id="IPR022653">
    <property type="entry name" value="De-COase2_pyr-phos_BS"/>
</dbReference>
<organism evidence="10 11">
    <name type="scientific">Pacificibacter maritimus</name>
    <dbReference type="NCBI Taxonomy" id="762213"/>
    <lineage>
        <taxon>Bacteria</taxon>
        <taxon>Pseudomonadati</taxon>
        <taxon>Pseudomonadota</taxon>
        <taxon>Alphaproteobacteria</taxon>
        <taxon>Rhodobacterales</taxon>
        <taxon>Roseobacteraceae</taxon>
        <taxon>Pacificibacter</taxon>
    </lineage>
</organism>
<keyword evidence="11" id="KW-1185">Reference proteome</keyword>
<dbReference type="Gene3D" id="2.40.37.10">
    <property type="entry name" value="Lyase, Ornithine Decarboxylase, Chain A, domain 1"/>
    <property type="match status" value="1"/>
</dbReference>
<dbReference type="Gene3D" id="3.20.20.10">
    <property type="entry name" value="Alanine racemase"/>
    <property type="match status" value="1"/>
</dbReference>